<evidence type="ECO:0000256" key="4">
    <source>
        <dbReference type="ARBA" id="ARBA00023054"/>
    </source>
</evidence>
<dbReference type="Pfam" id="PF02463">
    <property type="entry name" value="SMC_N"/>
    <property type="match status" value="1"/>
</dbReference>
<dbReference type="Gene3D" id="3.40.50.300">
    <property type="entry name" value="P-loop containing nucleotide triphosphate hydrolases"/>
    <property type="match status" value="2"/>
</dbReference>
<dbReference type="InterPro" id="IPR024704">
    <property type="entry name" value="SMC"/>
</dbReference>
<evidence type="ECO:0000256" key="5">
    <source>
        <dbReference type="ARBA" id="ARBA00023125"/>
    </source>
</evidence>
<dbReference type="EMBL" id="LRDC01000024">
    <property type="protein sequence ID" value="KVX01402.1"/>
    <property type="molecule type" value="Genomic_DNA"/>
</dbReference>
<dbReference type="InterPro" id="IPR003395">
    <property type="entry name" value="RecF/RecN/SMC_N"/>
</dbReference>
<dbReference type="GO" id="GO:0003677">
    <property type="term" value="F:DNA binding"/>
    <property type="evidence" value="ECO:0007669"/>
    <property type="project" value="UniProtKB-UniRule"/>
</dbReference>
<feature type="coiled-coil region" evidence="6">
    <location>
        <begin position="826"/>
        <end position="895"/>
    </location>
</feature>
<dbReference type="HAMAP" id="MF_01894">
    <property type="entry name" value="Smc_prok"/>
    <property type="match status" value="1"/>
</dbReference>
<dbReference type="GO" id="GO:0030261">
    <property type="term" value="P:chromosome condensation"/>
    <property type="evidence" value="ECO:0007669"/>
    <property type="project" value="InterPro"/>
</dbReference>
<accession>A0A119CZI0</accession>
<evidence type="ECO:0000256" key="3">
    <source>
        <dbReference type="ARBA" id="ARBA00022840"/>
    </source>
</evidence>
<organism evidence="8">
    <name type="scientific">Shewanella frigidimarina</name>
    <dbReference type="NCBI Taxonomy" id="56812"/>
    <lineage>
        <taxon>Bacteria</taxon>
        <taxon>Pseudomonadati</taxon>
        <taxon>Pseudomonadota</taxon>
        <taxon>Gammaproteobacteria</taxon>
        <taxon>Alteromonadales</taxon>
        <taxon>Shewanellaceae</taxon>
        <taxon>Shewanella</taxon>
    </lineage>
</organism>
<feature type="coiled-coil region" evidence="6">
    <location>
        <begin position="300"/>
        <end position="383"/>
    </location>
</feature>
<keyword evidence="5 6" id="KW-0238">DNA-binding</keyword>
<name>A0A119CZI0_SHEFR</name>
<feature type="coiled-coil region" evidence="6">
    <location>
        <begin position="170"/>
        <end position="211"/>
    </location>
</feature>
<evidence type="ECO:0000313" key="8">
    <source>
        <dbReference type="EMBL" id="KVX01402.1"/>
    </source>
</evidence>
<evidence type="ECO:0000256" key="2">
    <source>
        <dbReference type="ARBA" id="ARBA00022741"/>
    </source>
</evidence>
<evidence type="ECO:0000259" key="7">
    <source>
        <dbReference type="Pfam" id="PF02463"/>
    </source>
</evidence>
<dbReference type="GO" id="GO:0007062">
    <property type="term" value="P:sister chromatid cohesion"/>
    <property type="evidence" value="ECO:0007669"/>
    <property type="project" value="InterPro"/>
</dbReference>
<keyword evidence="4 6" id="KW-0175">Coiled coil</keyword>
<comment type="domain">
    <text evidence="6">Contains large globular domains required for ATP hydrolysis at each terminus and a third globular domain forming a flexible hinge near the middle of the molecule. These domains are separated by coiled-coil structures.</text>
</comment>
<comment type="similarity">
    <text evidence="6">Belongs to the SMC family.</text>
</comment>
<evidence type="ECO:0000256" key="6">
    <source>
        <dbReference type="HAMAP-Rule" id="MF_01894"/>
    </source>
</evidence>
<dbReference type="AlphaFoldDB" id="A0A119CZI0"/>
<dbReference type="SUPFAM" id="SSF52540">
    <property type="entry name" value="P-loop containing nucleoside triphosphate hydrolases"/>
    <property type="match status" value="1"/>
</dbReference>
<feature type="coiled-coil region" evidence="6">
    <location>
        <begin position="412"/>
        <end position="486"/>
    </location>
</feature>
<proteinExistence type="inferred from homology"/>
<comment type="caution">
    <text evidence="8">The sequence shown here is derived from an EMBL/GenBank/DDBJ whole genome shotgun (WGS) entry which is preliminary data.</text>
</comment>
<keyword evidence="1 6" id="KW-0963">Cytoplasm</keyword>
<protein>
    <recommendedName>
        <fullName evidence="6">Chromosome partition protein Smc</fullName>
    </recommendedName>
</protein>
<dbReference type="GO" id="GO:0016887">
    <property type="term" value="F:ATP hydrolysis activity"/>
    <property type="evidence" value="ECO:0007669"/>
    <property type="project" value="InterPro"/>
</dbReference>
<gene>
    <name evidence="6" type="primary">smc</name>
    <name evidence="8" type="ORF">AWJ07_17850</name>
</gene>
<dbReference type="GO" id="GO:0005524">
    <property type="term" value="F:ATP binding"/>
    <property type="evidence" value="ECO:0007669"/>
    <property type="project" value="UniProtKB-UniRule"/>
</dbReference>
<comment type="subunit">
    <text evidence="6">Homodimer.</text>
</comment>
<dbReference type="GO" id="GO:0006260">
    <property type="term" value="P:DNA replication"/>
    <property type="evidence" value="ECO:0007669"/>
    <property type="project" value="UniProtKB-UniRule"/>
</dbReference>
<comment type="function">
    <text evidence="6">Required for chromosome condensation and partitioning.</text>
</comment>
<dbReference type="PIRSF" id="PIRSF005719">
    <property type="entry name" value="SMC"/>
    <property type="match status" value="1"/>
</dbReference>
<keyword evidence="3 6" id="KW-0067">ATP-binding</keyword>
<dbReference type="CDD" id="cd03278">
    <property type="entry name" value="ABC_SMC_barmotin"/>
    <property type="match status" value="2"/>
</dbReference>
<dbReference type="Proteomes" id="UP000055702">
    <property type="component" value="Unassembled WGS sequence"/>
</dbReference>
<dbReference type="RefSeq" id="WP_059746254.1">
    <property type="nucleotide sequence ID" value="NZ_LRDC01000024.1"/>
</dbReference>
<dbReference type="InterPro" id="IPR011890">
    <property type="entry name" value="SMC_prok"/>
</dbReference>
<keyword evidence="2 6" id="KW-0547">Nucleotide-binding</keyword>
<comment type="subcellular location">
    <subcellularLocation>
        <location evidence="6">Cytoplasm</location>
    </subcellularLocation>
</comment>
<dbReference type="GO" id="GO:0007059">
    <property type="term" value="P:chromosome segregation"/>
    <property type="evidence" value="ECO:0007669"/>
    <property type="project" value="UniProtKB-UniRule"/>
</dbReference>
<dbReference type="GO" id="GO:0005737">
    <property type="term" value="C:cytoplasm"/>
    <property type="evidence" value="ECO:0007669"/>
    <property type="project" value="UniProtKB-SubCell"/>
</dbReference>
<feature type="coiled-coil region" evidence="6">
    <location>
        <begin position="709"/>
        <end position="743"/>
    </location>
</feature>
<feature type="binding site" evidence="6">
    <location>
        <begin position="32"/>
        <end position="39"/>
    </location>
    <ligand>
        <name>ATP</name>
        <dbReference type="ChEBI" id="CHEBI:30616"/>
    </ligand>
</feature>
<reference evidence="8 9" key="1">
    <citation type="submission" date="2016-01" db="EMBL/GenBank/DDBJ databases">
        <title>Draft genome of the antarctic isolate Shewanella frigidimarina Ag06-30.</title>
        <authorList>
            <person name="Parmeciano Di Noto G."/>
            <person name="Vazquez S."/>
            <person name="Mac Cormack W."/>
            <person name="Iriarte A."/>
            <person name="Quiroga C."/>
        </authorList>
    </citation>
    <scope>NUCLEOTIDE SEQUENCE [LARGE SCALE GENOMIC DNA]</scope>
    <source>
        <strain evidence="8 9">Ag06-30</strain>
    </source>
</reference>
<dbReference type="PANTHER" id="PTHR43977">
    <property type="entry name" value="STRUCTURAL MAINTENANCE OF CHROMOSOMES PROTEIN 3"/>
    <property type="match status" value="1"/>
</dbReference>
<evidence type="ECO:0000256" key="1">
    <source>
        <dbReference type="ARBA" id="ARBA00022490"/>
    </source>
</evidence>
<dbReference type="InterPro" id="IPR027417">
    <property type="entry name" value="P-loop_NTPase"/>
</dbReference>
<feature type="domain" description="RecF/RecN/SMC N-terminal" evidence="7">
    <location>
        <begin position="3"/>
        <end position="1127"/>
    </location>
</feature>
<evidence type="ECO:0000313" key="9">
    <source>
        <dbReference type="Proteomes" id="UP000055702"/>
    </source>
</evidence>
<sequence length="1144" mass="128859">MRLKQIKLAGFKSFVDPTKIPFDNALSAIIGPNGCGKSNVIDAVRWVLGESSAKHLRGDSMTDVIFNGSSARKPISVAGVELVFENIQGRLTGQYASYQEISVKRQVNRDSESSYFLNGQKCRRKDITDLFMGTGLGPRSYAIIEQGTISRLIESKPQELRVFIEEAAGISRYKERRRETENRIRHTRENLERLNDIRVELGAQLDKLSQQAKAALQYRELKNSERELHSQLLVMRYQQLLQQTDRLDAETTEGELKSEALAKTAQQGDTSVIQLKQHLAELSDAEHKLVEQYYQAGNTMTKLEQQLAHQQQQDSQLQQQIQVLQQQIKQADDNIVSMTDVHQRLVAQLDTHQPAYEQASIALEQIDEQVFAIEEACDDQQQKVTQYAEILATHKMQLALSQSTLSHQQQSLVQNEQYLAQLQTELAALAQQDNQQQLHNSTAELANVEQQLNDKQLQHSQLELSLHEQQKAVTEASDAYQTLKQTVTRHHSRLQFIDELLADHTQDDGQQLWQVIEVVPGWEKAVDKVLQGLSQLPVLGLGQTSSLSISPPTVGFEPQHQVTYPALTTPVNLTPWLQHVVWASSLSEAKELLPTLLPEQYIATQEGYLIGNGFVLNHTQAGQSAIVLSQERTSLSQQLIELEQQLLLSQQSLTSLTQRAATTQVELNQCQQACHQLQIEQTKLHSLVTSLTQQAVDKRDKQQQCSQSIAKLEQQMGDKQMHVDALEEQVLTQEDTLLQAMNQHDVAQQAWQTSQAKLRETKVVRTDVANNVKQLQTQVQQHATQQALSEQKLKQQHEKQTELVSQLTQLQQMLLDNQQQQGQHDLSQLSTLLAQALEQQQALQQQLQHNRSQQAELQSSLDRLVLMQKQQLVVLQDLTQKISTLKLRCEGLKGQANGQLQLLQEQQIQLQQVIADIPEHASVDVWSQQLEKVKQNIIRLGAINLAAIEEFESQRERKAYLDSQDDDLNKGLAILEDAIRKIDKETRSRFKATFETVNHDLGLLFPKVFGGGRAYLALTGDDLLETGVTIMAQPPGKKNSTIHLLSGGEKALTALSLVFAIFRLNPAPFCMLDEVDAPLDDANVERFCRLLKEMSQSVQFIYISHNKITMEMADQLIGVTMHEPGVSRIVAVDIEAAVAMADAV</sequence>